<sequence length="579" mass="62012">MALHQTNTLHQYEPVDGQRPWTPGLVSRMPWLGMGAIVGALASLAASAAILICSDGKPISTWSFQPSTYIAITSTLANLCLLYALKEGANIAWWRRAMQKDTTLGDLHRYWSFGSSFQEALLSGRRINILAVACVSATIAQVNGPLLQRASKVVIETVNTTATVNLRLTSELPTGYTGAISGRARDVALFMPDYAKVVQIYNVNGPIAIGGTGCTGICSAYVAGVGLSLNCSAYEVPFNINEAASPDPQFYVAINGTDVFETEFVWNGGSASNISLGVLYKETSDCSGVLQVKNCTIHAASVRYPVVIDSNKSTIALDPSTTVFDDLVSGLVPTESVDWYEGNSTLGGYWLALKNRFQSTAHLRWVGAAGYELVTTGNTATQYAVLSEDTDPALQASSCGITFANPLDDLLASARDLMFRTSIAATNSSTPVQSLPANEQQQRAVFRSSYPYLAGALGVTVVAIALVLCIFSGYRQLGRKVTMSPLELAKAFNAPTLLGHDSNATVSELLQELGHRGIRYGAVAVDERTEADAAPSPFVGSKYASFAIGDYVPDSRMRLELASTQQHVYEPRKGWTFVG</sequence>
<evidence type="ECO:0000256" key="1">
    <source>
        <dbReference type="SAM" id="Phobius"/>
    </source>
</evidence>
<dbReference type="InterPro" id="IPR021514">
    <property type="entry name" value="DUF3176"/>
</dbReference>
<proteinExistence type="predicted"/>
<feature type="transmembrane region" description="Helical" evidence="1">
    <location>
        <begin position="66"/>
        <end position="85"/>
    </location>
</feature>
<organism evidence="2 3">
    <name type="scientific">Cladophialophora chaetospira</name>
    <dbReference type="NCBI Taxonomy" id="386627"/>
    <lineage>
        <taxon>Eukaryota</taxon>
        <taxon>Fungi</taxon>
        <taxon>Dikarya</taxon>
        <taxon>Ascomycota</taxon>
        <taxon>Pezizomycotina</taxon>
        <taxon>Eurotiomycetes</taxon>
        <taxon>Chaetothyriomycetidae</taxon>
        <taxon>Chaetothyriales</taxon>
        <taxon>Herpotrichiellaceae</taxon>
        <taxon>Cladophialophora</taxon>
    </lineage>
</organism>
<keyword evidence="1" id="KW-1133">Transmembrane helix</keyword>
<gene>
    <name evidence="2" type="ORF">H2200_002226</name>
</gene>
<dbReference type="Proteomes" id="UP001172673">
    <property type="component" value="Unassembled WGS sequence"/>
</dbReference>
<dbReference type="PANTHER" id="PTHR37576">
    <property type="entry name" value="DEFECT AT LOW TEMPERATURE PROTEIN 1"/>
    <property type="match status" value="1"/>
</dbReference>
<accession>A0AA39CNB8</accession>
<comment type="caution">
    <text evidence="2">The sequence shown here is derived from an EMBL/GenBank/DDBJ whole genome shotgun (WGS) entry which is preliminary data.</text>
</comment>
<dbReference type="PANTHER" id="PTHR37576:SF2">
    <property type="entry name" value="DEFECT AT LOW TEMPERATURE PROTEIN 1"/>
    <property type="match status" value="1"/>
</dbReference>
<keyword evidence="3" id="KW-1185">Reference proteome</keyword>
<keyword evidence="1" id="KW-0472">Membrane</keyword>
<protein>
    <submittedName>
        <fullName evidence="2">Uncharacterized protein</fullName>
    </submittedName>
</protein>
<keyword evidence="1" id="KW-0812">Transmembrane</keyword>
<reference evidence="2" key="1">
    <citation type="submission" date="2022-10" db="EMBL/GenBank/DDBJ databases">
        <title>Culturing micro-colonial fungi from biological soil crusts in the Mojave desert and describing Neophaeococcomyces mojavensis, and introducing the new genera and species Taxawa tesnikishii.</title>
        <authorList>
            <person name="Kurbessoian T."/>
            <person name="Stajich J.E."/>
        </authorList>
    </citation>
    <scope>NUCLEOTIDE SEQUENCE</scope>
    <source>
        <strain evidence="2">TK_41</strain>
    </source>
</reference>
<dbReference type="AlphaFoldDB" id="A0AA39CNB8"/>
<dbReference type="EMBL" id="JAPDRK010000003">
    <property type="protein sequence ID" value="KAJ9614090.1"/>
    <property type="molecule type" value="Genomic_DNA"/>
</dbReference>
<feature type="transmembrane region" description="Helical" evidence="1">
    <location>
        <begin position="450"/>
        <end position="474"/>
    </location>
</feature>
<feature type="transmembrane region" description="Helical" evidence="1">
    <location>
        <begin position="31"/>
        <end position="54"/>
    </location>
</feature>
<name>A0AA39CNB8_9EURO</name>
<dbReference type="Pfam" id="PF11374">
    <property type="entry name" value="DUF3176"/>
    <property type="match status" value="1"/>
</dbReference>
<evidence type="ECO:0000313" key="2">
    <source>
        <dbReference type="EMBL" id="KAJ9614090.1"/>
    </source>
</evidence>
<evidence type="ECO:0000313" key="3">
    <source>
        <dbReference type="Proteomes" id="UP001172673"/>
    </source>
</evidence>